<feature type="domain" description="BTB" evidence="2">
    <location>
        <begin position="58"/>
        <end position="117"/>
    </location>
</feature>
<evidence type="ECO:0000313" key="3">
    <source>
        <dbReference type="EMBL" id="EKM54218.1"/>
    </source>
</evidence>
<dbReference type="GeneID" id="18916977"/>
<sequence length="337" mass="37601">MSSDLTVRRHPGHLVSKASRAGRPSGIMQSEGPDVEASAAPLDEPVPVFHELFNSPNADTVLGSKDRVLFRVHSYTLKTTSGWFKDMFSLPQKDRASDHRVDIFLDEDASTLEALLRCVCGLAIPCLESYDVIEPLLFAAEKYDMPGPLSIVRALASTPPLLADSLHLFVLACRYGWDDVAQLAASQTLTLNLNDEKYRPVLAKLMSIPLLNLLALHRGRRDTLRERLNEAPFVSDSVESTCSHCGSKVDYHTWRELKHRIVTEMDVRALGDTVLDPGISDWPEAQRCWAAQCSNCGRVLYDKKETLRAIRSRIEELPTTLSLRYTQEHPTFCAIGG</sequence>
<dbReference type="EMBL" id="JH930473">
    <property type="protein sequence ID" value="EKM54218.1"/>
    <property type="molecule type" value="Genomic_DNA"/>
</dbReference>
<dbReference type="Proteomes" id="UP000008370">
    <property type="component" value="Unassembled WGS sequence"/>
</dbReference>
<evidence type="ECO:0000313" key="4">
    <source>
        <dbReference type="Proteomes" id="UP000008370"/>
    </source>
</evidence>
<feature type="region of interest" description="Disordered" evidence="1">
    <location>
        <begin position="1"/>
        <end position="37"/>
    </location>
</feature>
<gene>
    <name evidence="3" type="ORF">PHACADRAFT_257912</name>
</gene>
<dbReference type="Gene3D" id="3.30.710.10">
    <property type="entry name" value="Potassium Channel Kv1.1, Chain A"/>
    <property type="match status" value="1"/>
</dbReference>
<dbReference type="AlphaFoldDB" id="K5VRU0"/>
<protein>
    <recommendedName>
        <fullName evidence="2">BTB domain-containing protein</fullName>
    </recommendedName>
</protein>
<dbReference type="HOGENOM" id="CLU_052397_2_1_1"/>
<dbReference type="InParanoid" id="K5VRU0"/>
<dbReference type="KEGG" id="pco:PHACADRAFT_257912"/>
<proteinExistence type="predicted"/>
<dbReference type="PROSITE" id="PS50097">
    <property type="entry name" value="BTB"/>
    <property type="match status" value="1"/>
</dbReference>
<keyword evidence="4" id="KW-1185">Reference proteome</keyword>
<dbReference type="Pfam" id="PF00651">
    <property type="entry name" value="BTB"/>
    <property type="match status" value="1"/>
</dbReference>
<dbReference type="OrthoDB" id="3238622at2759"/>
<evidence type="ECO:0000256" key="1">
    <source>
        <dbReference type="SAM" id="MobiDB-lite"/>
    </source>
</evidence>
<dbReference type="InterPro" id="IPR011333">
    <property type="entry name" value="SKP1/BTB/POZ_sf"/>
</dbReference>
<dbReference type="SUPFAM" id="SSF54695">
    <property type="entry name" value="POZ domain"/>
    <property type="match status" value="1"/>
</dbReference>
<dbReference type="STRING" id="650164.K5VRU0"/>
<evidence type="ECO:0000259" key="2">
    <source>
        <dbReference type="PROSITE" id="PS50097"/>
    </source>
</evidence>
<dbReference type="RefSeq" id="XP_007396917.1">
    <property type="nucleotide sequence ID" value="XM_007396855.1"/>
</dbReference>
<organism evidence="3 4">
    <name type="scientific">Phanerochaete carnosa (strain HHB-10118-sp)</name>
    <name type="common">White-rot fungus</name>
    <name type="synonym">Peniophora carnosa</name>
    <dbReference type="NCBI Taxonomy" id="650164"/>
    <lineage>
        <taxon>Eukaryota</taxon>
        <taxon>Fungi</taxon>
        <taxon>Dikarya</taxon>
        <taxon>Basidiomycota</taxon>
        <taxon>Agaricomycotina</taxon>
        <taxon>Agaricomycetes</taxon>
        <taxon>Polyporales</taxon>
        <taxon>Phanerochaetaceae</taxon>
        <taxon>Phanerochaete</taxon>
    </lineage>
</organism>
<reference evidence="3 4" key="1">
    <citation type="journal article" date="2012" name="BMC Genomics">
        <title>Comparative genomics of the white-rot fungi, Phanerochaete carnosa and P. chrysosporium, to elucidate the genetic basis of the distinct wood types they colonize.</title>
        <authorList>
            <person name="Suzuki H."/>
            <person name="MacDonald J."/>
            <person name="Syed K."/>
            <person name="Salamov A."/>
            <person name="Hori C."/>
            <person name="Aerts A."/>
            <person name="Henrissat B."/>
            <person name="Wiebenga A."/>
            <person name="vanKuyk P.A."/>
            <person name="Barry K."/>
            <person name="Lindquist E."/>
            <person name="LaButti K."/>
            <person name="Lapidus A."/>
            <person name="Lucas S."/>
            <person name="Coutinho P."/>
            <person name="Gong Y."/>
            <person name="Samejima M."/>
            <person name="Mahadevan R."/>
            <person name="Abou-Zaid M."/>
            <person name="de Vries R.P."/>
            <person name="Igarashi K."/>
            <person name="Yadav J.S."/>
            <person name="Grigoriev I.V."/>
            <person name="Master E.R."/>
        </authorList>
    </citation>
    <scope>NUCLEOTIDE SEQUENCE [LARGE SCALE GENOMIC DNA]</scope>
    <source>
        <strain evidence="3 4">HHB-10118-sp</strain>
    </source>
</reference>
<dbReference type="InterPro" id="IPR000210">
    <property type="entry name" value="BTB/POZ_dom"/>
</dbReference>
<accession>K5VRU0</accession>
<name>K5VRU0_PHACS</name>